<dbReference type="Gene3D" id="2.40.100.20">
    <property type="match status" value="1"/>
</dbReference>
<keyword evidence="3" id="KW-1185">Reference proteome</keyword>
<dbReference type="InterPro" id="IPR041183">
    <property type="entry name" value="Cyclophilin-like"/>
</dbReference>
<evidence type="ECO:0000259" key="1">
    <source>
        <dbReference type="Pfam" id="PF18050"/>
    </source>
</evidence>
<evidence type="ECO:0000313" key="2">
    <source>
        <dbReference type="EMBL" id="WXB97865.1"/>
    </source>
</evidence>
<dbReference type="SUPFAM" id="SSF50891">
    <property type="entry name" value="Cyclophilin-like"/>
    <property type="match status" value="1"/>
</dbReference>
<sequence>MMQDTRIKLEFNSHTVIVKMYDHPASRDFIERLPLSLPFKDYANNEKISVLEEPLTVKDAPSGSKPSAGDLAYFSPWGNLALFYGDYDFSPGLILLGKIEEGAAHIQDMKEETIVRIEKMD</sequence>
<dbReference type="Proteomes" id="UP001377337">
    <property type="component" value="Chromosome"/>
</dbReference>
<feature type="domain" description="Cyclophilin-like" evidence="1">
    <location>
        <begin position="9"/>
        <end position="118"/>
    </location>
</feature>
<gene>
    <name evidence="2" type="ORF">WCV65_05145</name>
</gene>
<dbReference type="RefSeq" id="WP_338780567.1">
    <property type="nucleotide sequence ID" value="NZ_CP147407.1"/>
</dbReference>
<reference evidence="2 3" key="1">
    <citation type="submission" date="2024-02" db="EMBL/GenBank/DDBJ databases">
        <title>Seven novel Bacillus-like species.</title>
        <authorList>
            <person name="Liu G."/>
        </authorList>
    </citation>
    <scope>NUCLEOTIDE SEQUENCE [LARGE SCALE GENOMIC DNA]</scope>
    <source>
        <strain evidence="2 3">FJAT-52054</strain>
    </source>
</reference>
<dbReference type="EMBL" id="CP147407">
    <property type="protein sequence ID" value="WXB97865.1"/>
    <property type="molecule type" value="Genomic_DNA"/>
</dbReference>
<evidence type="ECO:0000313" key="3">
    <source>
        <dbReference type="Proteomes" id="UP001377337"/>
    </source>
</evidence>
<proteinExistence type="predicted"/>
<dbReference type="Pfam" id="PF18050">
    <property type="entry name" value="Cyclophil_like2"/>
    <property type="match status" value="1"/>
</dbReference>
<accession>A0ABZ2NKW6</accession>
<organism evidence="2 3">
    <name type="scientific">Metabacillus sediminis</name>
    <dbReference type="NCBI Taxonomy" id="3117746"/>
    <lineage>
        <taxon>Bacteria</taxon>
        <taxon>Bacillati</taxon>
        <taxon>Bacillota</taxon>
        <taxon>Bacilli</taxon>
        <taxon>Bacillales</taxon>
        <taxon>Bacillaceae</taxon>
        <taxon>Metabacillus</taxon>
    </lineage>
</organism>
<name>A0ABZ2NKW6_9BACI</name>
<protein>
    <submittedName>
        <fullName evidence="2">Cyclophilin-like fold protein</fullName>
    </submittedName>
</protein>
<dbReference type="InterPro" id="IPR029000">
    <property type="entry name" value="Cyclophilin-like_dom_sf"/>
</dbReference>